<dbReference type="InterPro" id="IPR052350">
    <property type="entry name" value="Metallo-dep_Lactonases"/>
</dbReference>
<dbReference type="Pfam" id="PF04909">
    <property type="entry name" value="Amidohydro_2"/>
    <property type="match status" value="1"/>
</dbReference>
<dbReference type="AlphaFoldDB" id="A0A853CU94"/>
<evidence type="ECO:0000256" key="1">
    <source>
        <dbReference type="ARBA" id="ARBA00038310"/>
    </source>
</evidence>
<dbReference type="GO" id="GO:0016787">
    <property type="term" value="F:hydrolase activity"/>
    <property type="evidence" value="ECO:0007669"/>
    <property type="project" value="UniProtKB-KW"/>
</dbReference>
<dbReference type="InterPro" id="IPR006680">
    <property type="entry name" value="Amidohydro-rel"/>
</dbReference>
<organism evidence="3 4">
    <name type="scientific">Leifsonia shinshuensis</name>
    <dbReference type="NCBI Taxonomy" id="150026"/>
    <lineage>
        <taxon>Bacteria</taxon>
        <taxon>Bacillati</taxon>
        <taxon>Actinomycetota</taxon>
        <taxon>Actinomycetes</taxon>
        <taxon>Micrococcales</taxon>
        <taxon>Microbacteriaceae</taxon>
        <taxon>Leifsonia</taxon>
    </lineage>
</organism>
<protein>
    <submittedName>
        <fullName evidence="3">L-fuconolactonase</fullName>
        <ecNumber evidence="3">3.1.1.-</ecNumber>
    </submittedName>
</protein>
<evidence type="ECO:0000259" key="2">
    <source>
        <dbReference type="Pfam" id="PF04909"/>
    </source>
</evidence>
<reference evidence="3 4" key="1">
    <citation type="submission" date="2020-07" db="EMBL/GenBank/DDBJ databases">
        <title>Sequencing the genomes of 1000 actinobacteria strains.</title>
        <authorList>
            <person name="Klenk H.-P."/>
        </authorList>
    </citation>
    <scope>NUCLEOTIDE SEQUENCE [LARGE SCALE GENOMIC DNA]</scope>
    <source>
        <strain evidence="3 4">DSM 15165</strain>
    </source>
</reference>
<evidence type="ECO:0000313" key="3">
    <source>
        <dbReference type="EMBL" id="NYJ22764.1"/>
    </source>
</evidence>
<evidence type="ECO:0000313" key="4">
    <source>
        <dbReference type="Proteomes" id="UP000578352"/>
    </source>
</evidence>
<accession>A0A853CU94</accession>
<dbReference type="EMBL" id="JACCFL010000001">
    <property type="protein sequence ID" value="NYJ22764.1"/>
    <property type="molecule type" value="Genomic_DNA"/>
</dbReference>
<keyword evidence="3" id="KW-0378">Hydrolase</keyword>
<gene>
    <name evidence="3" type="ORF">HNR13_001051</name>
</gene>
<feature type="domain" description="Amidohydrolase-related" evidence="2">
    <location>
        <begin position="4"/>
        <end position="272"/>
    </location>
</feature>
<dbReference type="SUPFAM" id="SSF51556">
    <property type="entry name" value="Metallo-dependent hydrolases"/>
    <property type="match status" value="1"/>
</dbReference>
<dbReference type="Gene3D" id="3.20.20.140">
    <property type="entry name" value="Metal-dependent hydrolases"/>
    <property type="match status" value="1"/>
</dbReference>
<dbReference type="RefSeq" id="WP_179604775.1">
    <property type="nucleotide sequence ID" value="NZ_BAABEH010000001.1"/>
</dbReference>
<dbReference type="EC" id="3.1.1.-" evidence="3"/>
<dbReference type="Proteomes" id="UP000578352">
    <property type="component" value="Unassembled WGS sequence"/>
</dbReference>
<dbReference type="PANTHER" id="PTHR43569:SF2">
    <property type="entry name" value="AMIDOHYDROLASE-RELATED DOMAIN-CONTAINING PROTEIN"/>
    <property type="match status" value="1"/>
</dbReference>
<comment type="caution">
    <text evidence="3">The sequence shown here is derived from an EMBL/GenBank/DDBJ whole genome shotgun (WGS) entry which is preliminary data.</text>
</comment>
<proteinExistence type="inferred from homology"/>
<dbReference type="InterPro" id="IPR032466">
    <property type="entry name" value="Metal_Hydrolase"/>
</dbReference>
<comment type="similarity">
    <text evidence="1">Belongs to the metallo-dependent hydrolases superfamily.</text>
</comment>
<sequence>MRVIDTHLHCWDQSRFDYAWLHGTDLPWRFTPDDIPDAAGIRAVFMEADCRVEQASAEAEWALGLGHARPPVVAAVAHAPLGDGDSAVAALESLTAIPGVTGVRRLLQDEPLGFFAHEQFLADLRAVGAAGLAFDACVRAPQLRELARTARSAPDTVIVLDHLGKPAGEDPAEALRGEWLDGIRALAACDNVVLKVSGLLPPDGPLDAVRPWVLAALEAFGPDRAVVGSDWPVSRRADIPYPRWFEFVLDECGLSAEEADRVGWRNAERIYRVVS</sequence>
<name>A0A853CU94_9MICO</name>
<dbReference type="PANTHER" id="PTHR43569">
    <property type="entry name" value="AMIDOHYDROLASE"/>
    <property type="match status" value="1"/>
</dbReference>